<feature type="region of interest" description="Disordered" evidence="1">
    <location>
        <begin position="207"/>
        <end position="226"/>
    </location>
</feature>
<accession>A0A5A8D2M2</accession>
<dbReference type="GO" id="GO:0042797">
    <property type="term" value="P:tRNA transcription by RNA polymerase III"/>
    <property type="evidence" value="ECO:0007669"/>
    <property type="project" value="TreeGrafter"/>
</dbReference>
<dbReference type="InterPro" id="IPR006886">
    <property type="entry name" value="RNA_pol_III_Rpc5"/>
</dbReference>
<evidence type="ECO:0000313" key="2">
    <source>
        <dbReference type="EMBL" id="KAA0159455.1"/>
    </source>
</evidence>
<evidence type="ECO:0000313" key="3">
    <source>
        <dbReference type="Proteomes" id="UP000325113"/>
    </source>
</evidence>
<protein>
    <submittedName>
        <fullName evidence="2">Uncharacterized protein</fullName>
    </submittedName>
</protein>
<feature type="region of interest" description="Disordered" evidence="1">
    <location>
        <begin position="137"/>
        <end position="168"/>
    </location>
</feature>
<dbReference type="AlphaFoldDB" id="A0A5A8D2M2"/>
<organism evidence="2 3">
    <name type="scientific">Cafeteria roenbergensis</name>
    <name type="common">Marine flagellate</name>
    <dbReference type="NCBI Taxonomy" id="33653"/>
    <lineage>
        <taxon>Eukaryota</taxon>
        <taxon>Sar</taxon>
        <taxon>Stramenopiles</taxon>
        <taxon>Bigyra</taxon>
        <taxon>Opalozoa</taxon>
        <taxon>Bicosoecida</taxon>
        <taxon>Cafeteriaceae</taxon>
        <taxon>Cafeteria</taxon>
    </lineage>
</organism>
<name>A0A5A8D2M2_CAFRO</name>
<reference evidence="2 3" key="1">
    <citation type="submission" date="2019-07" db="EMBL/GenBank/DDBJ databases">
        <title>Genomes of Cafeteria roenbergensis.</title>
        <authorList>
            <person name="Fischer M.G."/>
            <person name="Hackl T."/>
            <person name="Roman M."/>
        </authorList>
    </citation>
    <scope>NUCLEOTIDE SEQUENCE [LARGE SCALE GENOMIC DNA]</scope>
    <source>
        <strain evidence="2 3">Cflag</strain>
    </source>
</reference>
<dbReference type="GO" id="GO:0005666">
    <property type="term" value="C:RNA polymerase III complex"/>
    <property type="evidence" value="ECO:0007669"/>
    <property type="project" value="TreeGrafter"/>
</dbReference>
<dbReference type="PANTHER" id="PTHR12069:SF0">
    <property type="entry name" value="DNA-DIRECTED RNA POLYMERASE III SUBUNIT RPC5"/>
    <property type="match status" value="1"/>
</dbReference>
<dbReference type="Pfam" id="PF04801">
    <property type="entry name" value="RPC5"/>
    <property type="match status" value="1"/>
</dbReference>
<feature type="compositionally biased region" description="Acidic residues" evidence="1">
    <location>
        <begin position="514"/>
        <end position="528"/>
    </location>
</feature>
<dbReference type="PANTHER" id="PTHR12069">
    <property type="entry name" value="DNA-DIRECTED RNA POLYMERASES III 80 KDA POLYPEPTIDE RNA POLYMERASE III SUBUNIT 5"/>
    <property type="match status" value="1"/>
</dbReference>
<comment type="caution">
    <text evidence="2">The sequence shown here is derived from an EMBL/GenBank/DDBJ whole genome shotgun (WGS) entry which is preliminary data.</text>
</comment>
<dbReference type="EMBL" id="VLTM01000053">
    <property type="protein sequence ID" value="KAA0159455.1"/>
    <property type="molecule type" value="Genomic_DNA"/>
</dbReference>
<gene>
    <name evidence="2" type="ORF">FNF31_04821</name>
</gene>
<sequence length="639" mass="67242">MASSATAMPAASESDADDEVVFSMPVYLNAASSGTVHLLQYPLRSTSRPTEAPSAAQWKPANRELSLSFAVPADEDHYHEDPPDTLKIHHMAQTSTLAPLASGLAVAVVRGSALHLTPVETVLQMRPDLGHIDRAAEANAASDPSNKGKAPTRLQSQARRRPDAAASHRQMTLAQLALIRESEEATPLKVFQASKAATDAALVAPQAREEGTDVEDGDDILLPSAPLRRPVGMGEYVAAMADDGTGDAPLAPKTAEEAEEEEEIMAEPLPAGGPGASAAQQRARQEALIRRAEVVDRRAARALALIVRRHGGELPKVAASLLRRGPASVKAAELLRRAGAVPCARAVAFVRTEVPGQTDDEADAMAVARLELVGRLVRGCWTMRSDIKHDLHSAAPGAASVDVMTRRQAVRDLVLSAFEESAVVDRVQLCLSHGLVQADTREAFEAVAERREEAPGQPVWVWRWEMDGQTPADTGADLSAQCAAAQEAAERHAAWWARRREALTYVLRPTEDVDGSLDGDADAADDSDAERRAVAVESDSDVDDAAAGHASSAPAAAATAAAAAAATSDADAPGTEAERIAALDAVTALFDKRAKARKSDVKASALKLAGLEVSDAVAVWALEATAVKEAGRGGYYSLA</sequence>
<proteinExistence type="predicted"/>
<dbReference type="Proteomes" id="UP000325113">
    <property type="component" value="Unassembled WGS sequence"/>
</dbReference>
<evidence type="ECO:0000256" key="1">
    <source>
        <dbReference type="SAM" id="MobiDB-lite"/>
    </source>
</evidence>
<feature type="region of interest" description="Disordered" evidence="1">
    <location>
        <begin position="514"/>
        <end position="549"/>
    </location>
</feature>